<dbReference type="EMBL" id="CP058214">
    <property type="protein sequence ID" value="QPC44979.1"/>
    <property type="molecule type" value="Genomic_DNA"/>
</dbReference>
<feature type="domain" description="BioF2-like acetyltransferase" evidence="1">
    <location>
        <begin position="185"/>
        <end position="325"/>
    </location>
</feature>
<dbReference type="KEGG" id="kmn:HW532_21125"/>
<organism evidence="2 3">
    <name type="scientific">Kaustia mangrovi</name>
    <dbReference type="NCBI Taxonomy" id="2593653"/>
    <lineage>
        <taxon>Bacteria</taxon>
        <taxon>Pseudomonadati</taxon>
        <taxon>Pseudomonadota</taxon>
        <taxon>Alphaproteobacteria</taxon>
        <taxon>Hyphomicrobiales</taxon>
        <taxon>Parvibaculaceae</taxon>
        <taxon>Kaustia</taxon>
    </lineage>
</organism>
<dbReference type="AlphaFoldDB" id="A0A7S8C7T7"/>
<dbReference type="SUPFAM" id="SSF55729">
    <property type="entry name" value="Acyl-CoA N-acyltransferases (Nat)"/>
    <property type="match status" value="1"/>
</dbReference>
<protein>
    <submittedName>
        <fullName evidence="2">GNAT family N-acetyltransferase</fullName>
    </submittedName>
</protein>
<dbReference type="RefSeq" id="WP_213162353.1">
    <property type="nucleotide sequence ID" value="NZ_CP058214.1"/>
</dbReference>
<name>A0A7S8C7T7_9HYPH</name>
<evidence type="ECO:0000313" key="2">
    <source>
        <dbReference type="EMBL" id="QPC44979.1"/>
    </source>
</evidence>
<keyword evidence="2" id="KW-0808">Transferase</keyword>
<dbReference type="GO" id="GO:0016740">
    <property type="term" value="F:transferase activity"/>
    <property type="evidence" value="ECO:0007669"/>
    <property type="project" value="UniProtKB-KW"/>
</dbReference>
<evidence type="ECO:0000313" key="3">
    <source>
        <dbReference type="Proteomes" id="UP000593594"/>
    </source>
</evidence>
<dbReference type="InterPro" id="IPR016181">
    <property type="entry name" value="Acyl_CoA_acyltransferase"/>
</dbReference>
<keyword evidence="3" id="KW-1185">Reference proteome</keyword>
<accession>A0A7S8C7T7</accession>
<proteinExistence type="predicted"/>
<dbReference type="Proteomes" id="UP000593594">
    <property type="component" value="Chromosome"/>
</dbReference>
<reference evidence="2 3" key="1">
    <citation type="submission" date="2020-06" db="EMBL/GenBank/DDBJ databases">
        <title>Genome sequence of 2 isolates from Red Sea Mangroves.</title>
        <authorList>
            <person name="Sefrji F."/>
            <person name="Michoud G."/>
            <person name="Merlino G."/>
            <person name="Daffonchio D."/>
        </authorList>
    </citation>
    <scope>NUCLEOTIDE SEQUENCE [LARGE SCALE GENOMIC DNA]</scope>
    <source>
        <strain evidence="2 3">R1DC25</strain>
    </source>
</reference>
<evidence type="ECO:0000259" key="1">
    <source>
        <dbReference type="Pfam" id="PF13480"/>
    </source>
</evidence>
<sequence>MDALSETEASPPPVAIAVHDTIPEIAGDWRAFASKAAGTLFQTLDWCAAWHETVGRTRDTTPLIVTGRKADGTLAFLIPFGLRRRAGLRIVEWLSAPHLNYGFGLYDTLFLEQHGGTLKTFWPEIRAALPRADILHLDAMPPEWRGVPHPLAFLFTAPGANATYILHLAGGETDNVDGRRSGGSRRAARKRDHKLKAAGTFSFGLPETTEEAHAVLDAMFAQQEARLRELGIGAPFDSAVKGFFHRLVEPPSPLAPYRVRIDDEVVATALGGIHDGTYYALVLAMTDGPLRRLSPGDSVLRHTVAACTERGLTLFDLAPGWSDYKAAFTDEEIPLHTAVRALSWRGVPVAATFSTRIALKRRIKGAPALWALLKKVRRMRARIMSG</sequence>
<gene>
    <name evidence="2" type="ORF">HW532_21125</name>
</gene>
<dbReference type="InterPro" id="IPR038740">
    <property type="entry name" value="BioF2-like_GNAT_dom"/>
</dbReference>
<dbReference type="Pfam" id="PF13480">
    <property type="entry name" value="Acetyltransf_6"/>
    <property type="match status" value="1"/>
</dbReference>